<organism evidence="1 2">
    <name type="scientific">Haematococcus lacustris</name>
    <name type="common">Green alga</name>
    <name type="synonym">Haematococcus pluvialis</name>
    <dbReference type="NCBI Taxonomy" id="44745"/>
    <lineage>
        <taxon>Eukaryota</taxon>
        <taxon>Viridiplantae</taxon>
        <taxon>Chlorophyta</taxon>
        <taxon>core chlorophytes</taxon>
        <taxon>Chlorophyceae</taxon>
        <taxon>CS clade</taxon>
        <taxon>Chlamydomonadales</taxon>
        <taxon>Haematococcaceae</taxon>
        <taxon>Haematococcus</taxon>
    </lineage>
</organism>
<evidence type="ECO:0000313" key="1">
    <source>
        <dbReference type="EMBL" id="GFH07029.1"/>
    </source>
</evidence>
<name>A0A699YLW1_HAELA</name>
<sequence>MQASGEACWTRHNSTWHVKKFNLHTVCVRCGLRGGCGRYVRSSSCRGRPTMPEAPIYRRQSQHVTRELSKLAEQLLHQAGH</sequence>
<gene>
    <name evidence="1" type="ORF">HaLaN_01770</name>
</gene>
<protein>
    <submittedName>
        <fullName evidence="1">Uncharacterized protein</fullName>
    </submittedName>
</protein>
<comment type="caution">
    <text evidence="1">The sequence shown here is derived from an EMBL/GenBank/DDBJ whole genome shotgun (WGS) entry which is preliminary data.</text>
</comment>
<evidence type="ECO:0000313" key="2">
    <source>
        <dbReference type="Proteomes" id="UP000485058"/>
    </source>
</evidence>
<keyword evidence="2" id="KW-1185">Reference proteome</keyword>
<reference evidence="1 2" key="1">
    <citation type="submission" date="2020-02" db="EMBL/GenBank/DDBJ databases">
        <title>Draft genome sequence of Haematococcus lacustris strain NIES-144.</title>
        <authorList>
            <person name="Morimoto D."/>
            <person name="Nakagawa S."/>
            <person name="Yoshida T."/>
            <person name="Sawayama S."/>
        </authorList>
    </citation>
    <scope>NUCLEOTIDE SEQUENCE [LARGE SCALE GENOMIC DNA]</scope>
    <source>
        <strain evidence="1 2">NIES-144</strain>
    </source>
</reference>
<dbReference type="Proteomes" id="UP000485058">
    <property type="component" value="Unassembled WGS sequence"/>
</dbReference>
<accession>A0A699YLW1</accession>
<dbReference type="EMBL" id="BLLF01000070">
    <property type="protein sequence ID" value="GFH07029.1"/>
    <property type="molecule type" value="Genomic_DNA"/>
</dbReference>
<proteinExistence type="predicted"/>
<dbReference type="AlphaFoldDB" id="A0A699YLW1"/>